<accession>A0A3P8CXX0</accession>
<reference evidence="2 3" key="1">
    <citation type="submission" date="2018-11" db="EMBL/GenBank/DDBJ databases">
        <authorList>
            <consortium name="Pathogen Informatics"/>
        </authorList>
    </citation>
    <scope>NUCLEOTIDE SEQUENCE [LARGE SCALE GENOMIC DNA]</scope>
</reference>
<dbReference type="WBParaSite" id="HPBE_0002135501-mRNA-1">
    <property type="protein sequence ID" value="HPBE_0002135501-mRNA-1"/>
    <property type="gene ID" value="HPBE_0002135501"/>
</dbReference>
<dbReference type="Proteomes" id="UP000050761">
    <property type="component" value="Unassembled WGS sequence"/>
</dbReference>
<keyword evidence="3" id="KW-1185">Reference proteome</keyword>
<dbReference type="OrthoDB" id="5800121at2759"/>
<sequence length="187" mass="20098">MLRWTAGVTLMDRFRNDVIRQKFDVAPIADKMREARLRWHSHVLRGKEGSIAGVHPGAGSRMVASLHENSGSRSEAGRTLKKKKTLAGAAGATPAQCAVLTRSLLSATAFNGARESLPPPYSHPCKRTPRPRASRPGGDLSQRWASAPAAKTLLGLRSSYFGATNQPHDDDASPPSSLPRVAVLDVD</sequence>
<dbReference type="EMBL" id="UZAH01032929">
    <property type="protein sequence ID" value="VDP24774.1"/>
    <property type="molecule type" value="Genomic_DNA"/>
</dbReference>
<feature type="region of interest" description="Disordered" evidence="1">
    <location>
        <begin position="112"/>
        <end position="146"/>
    </location>
</feature>
<accession>A0A183GFY6</accession>
<gene>
    <name evidence="2" type="ORF">HPBE_LOCUS21354</name>
</gene>
<feature type="compositionally biased region" description="Basic residues" evidence="1">
    <location>
        <begin position="124"/>
        <end position="133"/>
    </location>
</feature>
<evidence type="ECO:0000313" key="2">
    <source>
        <dbReference type="EMBL" id="VDP24774.1"/>
    </source>
</evidence>
<reference evidence="4" key="2">
    <citation type="submission" date="2019-09" db="UniProtKB">
        <authorList>
            <consortium name="WormBaseParasite"/>
        </authorList>
    </citation>
    <scope>IDENTIFICATION</scope>
</reference>
<proteinExistence type="predicted"/>
<evidence type="ECO:0000313" key="3">
    <source>
        <dbReference type="Proteomes" id="UP000050761"/>
    </source>
</evidence>
<evidence type="ECO:0000313" key="4">
    <source>
        <dbReference type="WBParaSite" id="HPBE_0002135501-mRNA-1"/>
    </source>
</evidence>
<feature type="region of interest" description="Disordered" evidence="1">
    <location>
        <begin position="160"/>
        <end position="187"/>
    </location>
</feature>
<protein>
    <submittedName>
        <fullName evidence="2 4">Uncharacterized protein</fullName>
    </submittedName>
</protein>
<evidence type="ECO:0000256" key="1">
    <source>
        <dbReference type="SAM" id="MobiDB-lite"/>
    </source>
</evidence>
<organism evidence="3 4">
    <name type="scientific">Heligmosomoides polygyrus</name>
    <name type="common">Parasitic roundworm</name>
    <dbReference type="NCBI Taxonomy" id="6339"/>
    <lineage>
        <taxon>Eukaryota</taxon>
        <taxon>Metazoa</taxon>
        <taxon>Ecdysozoa</taxon>
        <taxon>Nematoda</taxon>
        <taxon>Chromadorea</taxon>
        <taxon>Rhabditida</taxon>
        <taxon>Rhabditina</taxon>
        <taxon>Rhabditomorpha</taxon>
        <taxon>Strongyloidea</taxon>
        <taxon>Heligmosomidae</taxon>
        <taxon>Heligmosomoides</taxon>
    </lineage>
</organism>
<dbReference type="AlphaFoldDB" id="A0A183GFY6"/>
<name>A0A183GFY6_HELPZ</name>